<organism evidence="3 5">
    <name type="scientific">Acrasis kona</name>
    <dbReference type="NCBI Taxonomy" id="1008807"/>
    <lineage>
        <taxon>Eukaryota</taxon>
        <taxon>Discoba</taxon>
        <taxon>Heterolobosea</taxon>
        <taxon>Tetramitia</taxon>
        <taxon>Eutetramitia</taxon>
        <taxon>Acrasidae</taxon>
        <taxon>Acrasis</taxon>
    </lineage>
</organism>
<proteinExistence type="predicted"/>
<dbReference type="InterPro" id="IPR046798">
    <property type="entry name" value="2OG-FeII_Oxy_6"/>
</dbReference>
<gene>
    <name evidence="3" type="ORF">AKO1_002210</name>
    <name evidence="4" type="ORF">AKO1_015208</name>
</gene>
<evidence type="ECO:0000256" key="1">
    <source>
        <dbReference type="SAM" id="MobiDB-lite"/>
    </source>
</evidence>
<feature type="compositionally biased region" description="Basic and acidic residues" evidence="1">
    <location>
        <begin position="27"/>
        <end position="36"/>
    </location>
</feature>
<dbReference type="EMBL" id="JAOPGA020001817">
    <property type="protein sequence ID" value="KAL0491569.1"/>
    <property type="molecule type" value="Genomic_DNA"/>
</dbReference>
<sequence>MKKHRSDASVQKRRTRAKLDKRRRKYNASDKRKEEVSPLQGYHRKVEYIRTKGPSAFDDGPFPEDVLKQPQFKDWNFLHENLNIITDKETKGPVAIIKFTKFSDLSKNEPLFFDELQSTCRFLNRQFKYSSHITINSAHKRAGSIGKCIGLGYRKAFERGWDFGRYMPKSSVQKCDEKLKEWNEDQQQLPEIEEMIQRRFQLLAPHIYDYTVEQATLLQAPAISQLNFSEKKTSHASNLFVSKGYASAEHDDKDAQDWVFGFFVPIFSDDGEFATIGDQYDGTGSEFCFTEYKTVVCFNKCDGIVEIAWKGKSLHCTLPPKSSPQFTRLGASTQIPNSLANFTKREDVNELAVKDLVEINRTIKCRK</sequence>
<dbReference type="Proteomes" id="UP001431209">
    <property type="component" value="Unassembled WGS sequence"/>
</dbReference>
<feature type="compositionally biased region" description="Basic residues" evidence="1">
    <location>
        <begin position="1"/>
        <end position="26"/>
    </location>
</feature>
<protein>
    <recommendedName>
        <fullName evidence="2">Tet-like 2OG-Fe(II) oxygenase domain-containing protein</fullName>
    </recommendedName>
</protein>
<feature type="region of interest" description="Disordered" evidence="1">
    <location>
        <begin position="1"/>
        <end position="39"/>
    </location>
</feature>
<dbReference type="AlphaFoldDB" id="A0AAW2ZQS6"/>
<dbReference type="EMBL" id="JAOPGA020001914">
    <property type="protein sequence ID" value="KAL0492039.1"/>
    <property type="molecule type" value="Genomic_DNA"/>
</dbReference>
<accession>A0AAW2ZQS6</accession>
<evidence type="ECO:0000313" key="4">
    <source>
        <dbReference type="EMBL" id="KAL0492039.1"/>
    </source>
</evidence>
<reference evidence="3 5" key="1">
    <citation type="submission" date="2024-03" db="EMBL/GenBank/DDBJ databases">
        <title>The Acrasis kona genome and developmental transcriptomes reveal deep origins of eukaryotic multicellular pathways.</title>
        <authorList>
            <person name="Sheikh S."/>
            <person name="Fu C.-J."/>
            <person name="Brown M.W."/>
            <person name="Baldauf S.L."/>
        </authorList>
    </citation>
    <scope>NUCLEOTIDE SEQUENCE [LARGE SCALE GENOMIC DNA]</scope>
    <source>
        <strain evidence="3 5">ATCC MYA-3509</strain>
    </source>
</reference>
<evidence type="ECO:0000259" key="2">
    <source>
        <dbReference type="Pfam" id="PF20515"/>
    </source>
</evidence>
<feature type="domain" description="Tet-like 2OG-Fe(II) oxygenase" evidence="2">
    <location>
        <begin position="114"/>
        <end position="320"/>
    </location>
</feature>
<dbReference type="Pfam" id="PF20515">
    <property type="entry name" value="2OG-FeII_Oxy_6"/>
    <property type="match status" value="1"/>
</dbReference>
<comment type="caution">
    <text evidence="3">The sequence shown here is derived from an EMBL/GenBank/DDBJ whole genome shotgun (WGS) entry which is preliminary data.</text>
</comment>
<evidence type="ECO:0000313" key="5">
    <source>
        <dbReference type="Proteomes" id="UP001431209"/>
    </source>
</evidence>
<keyword evidence="5" id="KW-1185">Reference proteome</keyword>
<evidence type="ECO:0000313" key="3">
    <source>
        <dbReference type="EMBL" id="KAL0491569.1"/>
    </source>
</evidence>
<name>A0AAW2ZQS6_9EUKA</name>